<organism evidence="1 2">
    <name type="scientific">Tanacetum coccineum</name>
    <dbReference type="NCBI Taxonomy" id="301880"/>
    <lineage>
        <taxon>Eukaryota</taxon>
        <taxon>Viridiplantae</taxon>
        <taxon>Streptophyta</taxon>
        <taxon>Embryophyta</taxon>
        <taxon>Tracheophyta</taxon>
        <taxon>Spermatophyta</taxon>
        <taxon>Magnoliopsida</taxon>
        <taxon>eudicotyledons</taxon>
        <taxon>Gunneridae</taxon>
        <taxon>Pentapetalae</taxon>
        <taxon>asterids</taxon>
        <taxon>campanulids</taxon>
        <taxon>Asterales</taxon>
        <taxon>Asteraceae</taxon>
        <taxon>Asteroideae</taxon>
        <taxon>Anthemideae</taxon>
        <taxon>Anthemidinae</taxon>
        <taxon>Tanacetum</taxon>
    </lineage>
</organism>
<comment type="caution">
    <text evidence="1">The sequence shown here is derived from an EMBL/GenBank/DDBJ whole genome shotgun (WGS) entry which is preliminary data.</text>
</comment>
<dbReference type="PANTHER" id="PTHR45023">
    <property type="match status" value="1"/>
</dbReference>
<evidence type="ECO:0000313" key="2">
    <source>
        <dbReference type="Proteomes" id="UP001151760"/>
    </source>
</evidence>
<evidence type="ECO:0000313" key="1">
    <source>
        <dbReference type="EMBL" id="GJS79162.1"/>
    </source>
</evidence>
<sequence>MASSSNRRGATQTTLPWTTAEEITLCTAWCNAMDTYVTRDKQFSKGFWEEVYANFKKDMGGIIRGYDAIVSKWKNSIRPKVACFSVVYDSVRRMDENGFSDLVLFQNALAEFQTGYGKPFTIEACWRILKNHPTWSEVEVPTYQRPDEHEICPYLTEKEYQQLLLDEAAFKEHLEEEAKAEKERAIYDKELEEFLKAEQSHDELFRMEFGVKSDSEYETD</sequence>
<dbReference type="Proteomes" id="UP001151760">
    <property type="component" value="Unassembled WGS sequence"/>
</dbReference>
<name>A0ABQ4YQG3_9ASTR</name>
<reference evidence="1" key="2">
    <citation type="submission" date="2022-01" db="EMBL/GenBank/DDBJ databases">
        <authorList>
            <person name="Yamashiro T."/>
            <person name="Shiraishi A."/>
            <person name="Satake H."/>
            <person name="Nakayama K."/>
        </authorList>
    </citation>
    <scope>NUCLEOTIDE SEQUENCE</scope>
</reference>
<accession>A0ABQ4YQG3</accession>
<gene>
    <name evidence="1" type="ORF">Tco_0729043</name>
</gene>
<dbReference type="PANTHER" id="PTHR45023:SF14">
    <property type="entry name" value="GLUTATHIONE TRANSFERASE"/>
    <property type="match status" value="1"/>
</dbReference>
<keyword evidence="2" id="KW-1185">Reference proteome</keyword>
<reference evidence="1" key="1">
    <citation type="journal article" date="2022" name="Int. J. Mol. Sci.">
        <title>Draft Genome of Tanacetum Coccineum: Genomic Comparison of Closely Related Tanacetum-Family Plants.</title>
        <authorList>
            <person name="Yamashiro T."/>
            <person name="Shiraishi A."/>
            <person name="Nakayama K."/>
            <person name="Satake H."/>
        </authorList>
    </citation>
    <scope>NUCLEOTIDE SEQUENCE</scope>
</reference>
<dbReference type="EMBL" id="BQNB010010578">
    <property type="protein sequence ID" value="GJS79162.1"/>
    <property type="molecule type" value="Genomic_DNA"/>
</dbReference>
<protein>
    <recommendedName>
        <fullName evidence="3">No apical meristem-associated C-terminal domain-containing protein</fullName>
    </recommendedName>
</protein>
<evidence type="ECO:0008006" key="3">
    <source>
        <dbReference type="Google" id="ProtNLM"/>
    </source>
</evidence>
<proteinExistence type="predicted"/>